<dbReference type="AlphaFoldDB" id="A0A6F9DTH5"/>
<feature type="disulfide bond" evidence="2">
    <location>
        <begin position="124"/>
        <end position="133"/>
    </location>
</feature>
<dbReference type="PROSITE" id="PS50026">
    <property type="entry name" value="EGF_3"/>
    <property type="match status" value="1"/>
</dbReference>
<evidence type="ECO:0000256" key="1">
    <source>
        <dbReference type="ARBA" id="ARBA00023157"/>
    </source>
</evidence>
<organism evidence="6">
    <name type="scientific">Phallusia mammillata</name>
    <dbReference type="NCBI Taxonomy" id="59560"/>
    <lineage>
        <taxon>Eukaryota</taxon>
        <taxon>Metazoa</taxon>
        <taxon>Chordata</taxon>
        <taxon>Tunicata</taxon>
        <taxon>Ascidiacea</taxon>
        <taxon>Phlebobranchia</taxon>
        <taxon>Ascidiidae</taxon>
        <taxon>Phallusia</taxon>
    </lineage>
</organism>
<dbReference type="SUPFAM" id="SSF57196">
    <property type="entry name" value="EGF/Laminin"/>
    <property type="match status" value="1"/>
</dbReference>
<dbReference type="SUPFAM" id="SSF57535">
    <property type="entry name" value="Complement control module/SCR domain"/>
    <property type="match status" value="1"/>
</dbReference>
<evidence type="ECO:0000313" key="6">
    <source>
        <dbReference type="EMBL" id="CAB3266732.1"/>
    </source>
</evidence>
<keyword evidence="2" id="KW-0245">EGF-like domain</keyword>
<dbReference type="InterPro" id="IPR000436">
    <property type="entry name" value="Sushi_SCR_CCP_dom"/>
</dbReference>
<dbReference type="SMART" id="SM00032">
    <property type="entry name" value="CCP"/>
    <property type="match status" value="1"/>
</dbReference>
<dbReference type="CDD" id="cd00033">
    <property type="entry name" value="CCP"/>
    <property type="match status" value="1"/>
</dbReference>
<accession>A0A6F9DTH5</accession>
<sequence>MFGPAQQVCERGNWNPVASPACVQLACPPLRPVTDGGFAPIDFQYSTGEVVNYFCDGGFSLFGSSTSINCIDTGPPSVMGVWDPPEPAGCTLISPTNTACLSFPCLNGGTCLHKPAPPFFECVCTSAATGPTCSIPP</sequence>
<evidence type="ECO:0000256" key="3">
    <source>
        <dbReference type="PROSITE-ProRule" id="PRU00302"/>
    </source>
</evidence>
<feature type="domain" description="Sushi" evidence="5">
    <location>
        <begin position="25"/>
        <end position="92"/>
    </location>
</feature>
<feature type="domain" description="EGF-like" evidence="4">
    <location>
        <begin position="96"/>
        <end position="134"/>
    </location>
</feature>
<comment type="caution">
    <text evidence="2">Lacks conserved residue(s) required for the propagation of feature annotation.</text>
</comment>
<evidence type="ECO:0000256" key="2">
    <source>
        <dbReference type="PROSITE-ProRule" id="PRU00076"/>
    </source>
</evidence>
<keyword evidence="1 2" id="KW-1015">Disulfide bond</keyword>
<protein>
    <submittedName>
        <fullName evidence="6">Sushi, von Willebrand factor type A, EGF and pentraxin domain-containing protein 1-like</fullName>
    </submittedName>
</protein>
<feature type="disulfide bond" evidence="2">
    <location>
        <begin position="105"/>
        <end position="122"/>
    </location>
</feature>
<dbReference type="PROSITE" id="PS50923">
    <property type="entry name" value="SUSHI"/>
    <property type="match status" value="1"/>
</dbReference>
<feature type="disulfide bond" evidence="3">
    <location>
        <begin position="27"/>
        <end position="70"/>
    </location>
</feature>
<gene>
    <name evidence="6" type="primary">Svep1-012</name>
</gene>
<proteinExistence type="evidence at transcript level"/>
<name>A0A6F9DTH5_9ASCI</name>
<dbReference type="InterPro" id="IPR000742">
    <property type="entry name" value="EGF"/>
</dbReference>
<dbReference type="Pfam" id="PF00084">
    <property type="entry name" value="Sushi"/>
    <property type="match status" value="1"/>
</dbReference>
<keyword evidence="3" id="KW-0768">Sushi</keyword>
<evidence type="ECO:0000259" key="4">
    <source>
        <dbReference type="PROSITE" id="PS50026"/>
    </source>
</evidence>
<reference evidence="6" key="1">
    <citation type="submission" date="2020-04" db="EMBL/GenBank/DDBJ databases">
        <authorList>
            <person name="Neveu A P."/>
        </authorList>
    </citation>
    <scope>NUCLEOTIDE SEQUENCE</scope>
    <source>
        <tissue evidence="6">Whole embryo</tissue>
    </source>
</reference>
<dbReference type="Gene3D" id="2.10.70.10">
    <property type="entry name" value="Complement Module, domain 1"/>
    <property type="match status" value="1"/>
</dbReference>
<dbReference type="EMBL" id="LR790870">
    <property type="protein sequence ID" value="CAB3266732.1"/>
    <property type="molecule type" value="mRNA"/>
</dbReference>
<evidence type="ECO:0000259" key="5">
    <source>
        <dbReference type="PROSITE" id="PS50923"/>
    </source>
</evidence>
<dbReference type="Gene3D" id="2.10.25.10">
    <property type="entry name" value="Laminin"/>
    <property type="match status" value="1"/>
</dbReference>
<dbReference type="PROSITE" id="PS00022">
    <property type="entry name" value="EGF_1"/>
    <property type="match status" value="1"/>
</dbReference>
<dbReference type="InterPro" id="IPR035976">
    <property type="entry name" value="Sushi/SCR/CCP_sf"/>
</dbReference>